<accession>A0A068WF21</accession>
<reference evidence="2 3" key="1">
    <citation type="journal article" date="2013" name="Nature">
        <title>The genomes of four tapeworm species reveal adaptations to parasitism.</title>
        <authorList>
            <person name="Tsai I.J."/>
            <person name="Zarowiecki M."/>
            <person name="Holroyd N."/>
            <person name="Garciarrubio A."/>
            <person name="Sanchez-Flores A."/>
            <person name="Brooks K.L."/>
            <person name="Tracey A."/>
            <person name="Bobes R.J."/>
            <person name="Fragoso G."/>
            <person name="Sciutto E."/>
            <person name="Aslett M."/>
            <person name="Beasley H."/>
            <person name="Bennett H.M."/>
            <person name="Cai J."/>
            <person name="Camicia F."/>
            <person name="Clark R."/>
            <person name="Cucher M."/>
            <person name="De Silva N."/>
            <person name="Day T.A."/>
            <person name="Deplazes P."/>
            <person name="Estrada K."/>
            <person name="Fernandez C."/>
            <person name="Holland P.W."/>
            <person name="Hou J."/>
            <person name="Hu S."/>
            <person name="Huckvale T."/>
            <person name="Hung S.S."/>
            <person name="Kamenetzky L."/>
            <person name="Keane J.A."/>
            <person name="Kiss F."/>
            <person name="Koziol U."/>
            <person name="Lambert O."/>
            <person name="Liu K."/>
            <person name="Luo X."/>
            <person name="Luo Y."/>
            <person name="Macchiaroli N."/>
            <person name="Nichol S."/>
            <person name="Paps J."/>
            <person name="Parkinson J."/>
            <person name="Pouchkina-Stantcheva N."/>
            <person name="Riddiford N."/>
            <person name="Rosenzvit M."/>
            <person name="Salinas G."/>
            <person name="Wasmuth J.D."/>
            <person name="Zamanian M."/>
            <person name="Zheng Y."/>
            <person name="Cai X."/>
            <person name="Soberon X."/>
            <person name="Olson P.D."/>
            <person name="Laclette J.P."/>
            <person name="Brehm K."/>
            <person name="Berriman M."/>
            <person name="Garciarrubio A."/>
            <person name="Bobes R.J."/>
            <person name="Fragoso G."/>
            <person name="Sanchez-Flores A."/>
            <person name="Estrada K."/>
            <person name="Cevallos M.A."/>
            <person name="Morett E."/>
            <person name="Gonzalez V."/>
            <person name="Portillo T."/>
            <person name="Ochoa-Leyva A."/>
            <person name="Jose M.V."/>
            <person name="Sciutto E."/>
            <person name="Landa A."/>
            <person name="Jimenez L."/>
            <person name="Valdes V."/>
            <person name="Carrero J.C."/>
            <person name="Larralde C."/>
            <person name="Morales-Montor J."/>
            <person name="Limon-Lason J."/>
            <person name="Soberon X."/>
            <person name="Laclette J.P."/>
        </authorList>
    </citation>
    <scope>NUCLEOTIDE SEQUENCE [LARGE SCALE GENOMIC DNA]</scope>
</reference>
<evidence type="ECO:0000313" key="4">
    <source>
        <dbReference type="WBParaSite" id="EgrG_000863700"/>
    </source>
</evidence>
<evidence type="ECO:0000313" key="2">
    <source>
        <dbReference type="EMBL" id="CDS16217.1"/>
    </source>
</evidence>
<sequence length="870" mass="96467">MTENRGFWIREPFMEYSNPELLQLASYLAQHDVAFSNLPQYPTEDSEDRDTESIEAVKPIIRHESHRAVSNRPPLRTCSPPVRDKNLNYPQRKPLHAPTERQLNASKLRQLINKSKAALLDLDSDILGERAAVNLHMPPTGNKMSVRYRLPRGAVASSGVLKPCVRLLGEKGARKGKRSALGRRAFRHPARCRTHDTDLLSSYLKRLSLAESPRVDTVPGFRSQKYSQYQRKFPPELVAFLEKWGATLEVHGSNAIKGIRISPSRGCFLDSLSESSSASSDSIEKFIRNYAKQQAPYQNQTLGTREVEQNRHDSPRTCHFEYSSRAQCIPKVKTPLTEEPSIASTYQTLRLPVEQYRRLLADSRTTEAAHEERWRRGGLASNTIFLSRLCDWLAEEIVDSCIETGTNLIDCFSNDIIDELFRHELVTSPCSPWDSFSGLAGSPQLQQTSILQRLLPPAPSEAPIELNQHKASSGKCFAHQDSTERKILTLKHGSCSTTESERPPHTQPSAEDCVATQETRKSVLQPLVYQPQNALSPIEEVSAPSFLPSKVEQNRSETRKNSNGRFFEVNFPSHAVEGTLESMCVDASPYNYVMENGCVRRSSVDAVSSPDQDTCNAGVIEENITMYCSTGNPLHESVKLTTLEDVRFQTTGPAIRPPQSLHAEIIESAPSGAKTSIPVECETPPDTSTRGSPIETSSNSRKSLKLSEGLRMKSSSVYGEVHYKNSLSGTEVLAPIMANKEVSCRENRKRSNVVPEPESSLKEFPKSNEPQSIQDNCSVTLPITSEGLSSPKPVKLHKKPLSIDLVSSLTYTSVPDISTPDVPISTNSETLQEKTLSLSNVTASTIEASDGYADDFESTGEANQAEKSVN</sequence>
<reference evidence="2" key="2">
    <citation type="submission" date="2014-06" db="EMBL/GenBank/DDBJ databases">
        <authorList>
            <person name="Aslett M."/>
        </authorList>
    </citation>
    <scope>NUCLEOTIDE SEQUENCE</scope>
</reference>
<dbReference type="Proteomes" id="UP000492820">
    <property type="component" value="Unassembled WGS sequence"/>
</dbReference>
<organism evidence="2">
    <name type="scientific">Echinococcus granulosus</name>
    <name type="common">Hydatid tapeworm</name>
    <dbReference type="NCBI Taxonomy" id="6210"/>
    <lineage>
        <taxon>Eukaryota</taxon>
        <taxon>Metazoa</taxon>
        <taxon>Spiralia</taxon>
        <taxon>Lophotrochozoa</taxon>
        <taxon>Platyhelminthes</taxon>
        <taxon>Cestoda</taxon>
        <taxon>Eucestoda</taxon>
        <taxon>Cyclophyllidea</taxon>
        <taxon>Taeniidae</taxon>
        <taxon>Echinococcus</taxon>
        <taxon>Echinococcus granulosus group</taxon>
    </lineage>
</organism>
<feature type="region of interest" description="Disordered" evidence="1">
    <location>
        <begin position="851"/>
        <end position="870"/>
    </location>
</feature>
<reference evidence="4" key="3">
    <citation type="submission" date="2020-10" db="UniProtKB">
        <authorList>
            <consortium name="WormBaseParasite"/>
        </authorList>
    </citation>
    <scope>IDENTIFICATION</scope>
</reference>
<dbReference type="EMBL" id="LK028576">
    <property type="protein sequence ID" value="CDS16217.1"/>
    <property type="molecule type" value="Genomic_DNA"/>
</dbReference>
<dbReference type="OrthoDB" id="6248528at2759"/>
<proteinExistence type="predicted"/>
<feature type="compositionally biased region" description="Polar residues" evidence="1">
    <location>
        <begin position="860"/>
        <end position="870"/>
    </location>
</feature>
<dbReference type="AlphaFoldDB" id="A0A068WF21"/>
<feature type="region of interest" description="Disordered" evidence="1">
    <location>
        <begin position="494"/>
        <end position="515"/>
    </location>
</feature>
<dbReference type="WBParaSite" id="EgrG_000863700">
    <property type="protein sequence ID" value="EgrG_000863700"/>
    <property type="gene ID" value="EgrG_000863700"/>
</dbReference>
<feature type="region of interest" description="Disordered" evidence="1">
    <location>
        <begin position="747"/>
        <end position="774"/>
    </location>
</feature>
<feature type="compositionally biased region" description="Polar residues" evidence="1">
    <location>
        <begin position="685"/>
        <end position="701"/>
    </location>
</feature>
<evidence type="ECO:0000313" key="3">
    <source>
        <dbReference type="Proteomes" id="UP000492820"/>
    </source>
</evidence>
<feature type="region of interest" description="Disordered" evidence="1">
    <location>
        <begin position="672"/>
        <end position="707"/>
    </location>
</feature>
<gene>
    <name evidence="2" type="ORF">EgrG_000863700</name>
</gene>
<evidence type="ECO:0000256" key="1">
    <source>
        <dbReference type="SAM" id="MobiDB-lite"/>
    </source>
</evidence>
<protein>
    <submittedName>
        <fullName evidence="2 4">Uncharacterized protein</fullName>
    </submittedName>
</protein>
<name>A0A068WF21_ECHGR</name>